<organism evidence="2 3">
    <name type="scientific">Lacticaseibacillus paracasei NRIC 0644</name>
    <dbReference type="NCBI Taxonomy" id="1435038"/>
    <lineage>
        <taxon>Bacteria</taxon>
        <taxon>Bacillati</taxon>
        <taxon>Bacillota</taxon>
        <taxon>Bacilli</taxon>
        <taxon>Lactobacillales</taxon>
        <taxon>Lactobacillaceae</taxon>
        <taxon>Lacticaseibacillus</taxon>
    </lineage>
</organism>
<dbReference type="EMBL" id="BAYM01000037">
    <property type="protein sequence ID" value="GAN35990.1"/>
    <property type="molecule type" value="Genomic_DNA"/>
</dbReference>
<dbReference type="Proteomes" id="UP000032552">
    <property type="component" value="Unassembled WGS sequence"/>
</dbReference>
<reference evidence="3" key="1">
    <citation type="submission" date="2014-05" db="EMBL/GenBank/DDBJ databases">
        <title>Whole genome sequencing of Lactobacillus casei NRIC0644.</title>
        <authorList>
            <person name="Atarashi H."/>
            <person name="Yoshida Y."/>
            <person name="Fujimura S."/>
            <person name="Tanaka N."/>
            <person name="Shiwa Y."/>
            <person name="Yoshikawa H."/>
            <person name="Okada S."/>
            <person name="Nakagawa J."/>
        </authorList>
    </citation>
    <scope>NUCLEOTIDE SEQUENCE [LARGE SCALE GENOMIC DNA]</scope>
    <source>
        <strain evidence="3">NRIC0644</strain>
    </source>
</reference>
<keyword evidence="1" id="KW-1133">Transmembrane helix</keyword>
<keyword evidence="1" id="KW-0472">Membrane</keyword>
<name>A0A0C9NVL9_LACPA</name>
<keyword evidence="1" id="KW-0812">Transmembrane</keyword>
<feature type="transmembrane region" description="Helical" evidence="1">
    <location>
        <begin position="37"/>
        <end position="58"/>
    </location>
</feature>
<comment type="caution">
    <text evidence="2">The sequence shown here is derived from an EMBL/GenBank/DDBJ whole genome shotgun (WGS) entry which is preliminary data.</text>
</comment>
<protein>
    <submittedName>
        <fullName evidence="2">Membrane protein</fullName>
    </submittedName>
</protein>
<evidence type="ECO:0000313" key="3">
    <source>
        <dbReference type="Proteomes" id="UP000032552"/>
    </source>
</evidence>
<sequence>MMRFAGMLGLLGYGALYFAYAPLMSSANNQIQGLLNPGIGFSVGIGAALVMFVTARLLPRD</sequence>
<accession>A0A0C9NVL9</accession>
<proteinExistence type="predicted"/>
<evidence type="ECO:0000313" key="2">
    <source>
        <dbReference type="EMBL" id="GAN35990.1"/>
    </source>
</evidence>
<gene>
    <name evidence="2" type="ORF">LC0644_0579</name>
</gene>
<dbReference type="AlphaFoldDB" id="A0A0C9NVL9"/>
<evidence type="ECO:0000256" key="1">
    <source>
        <dbReference type="SAM" id="Phobius"/>
    </source>
</evidence>